<dbReference type="PATRIC" id="fig|1280952.3.peg.976"/>
<feature type="transmembrane region" description="Helical" evidence="1">
    <location>
        <begin position="34"/>
        <end position="55"/>
    </location>
</feature>
<reference evidence="2 3" key="1">
    <citation type="journal article" date="2014" name="Antonie Van Leeuwenhoek">
        <title>Hyphomonas beringensis sp. nov. and Hyphomonas chukchiensis sp. nov., isolated from surface seawater of the Bering Sea and Chukchi Sea.</title>
        <authorList>
            <person name="Li C."/>
            <person name="Lai Q."/>
            <person name="Li G."/>
            <person name="Dong C."/>
            <person name="Wang J."/>
            <person name="Liao Y."/>
            <person name="Shao Z."/>
        </authorList>
    </citation>
    <scope>NUCLEOTIDE SEQUENCE [LARGE SCALE GENOMIC DNA]</scope>
    <source>
        <strain evidence="2 3">VP2</strain>
    </source>
</reference>
<comment type="caution">
    <text evidence="2">The sequence shown here is derived from an EMBL/GenBank/DDBJ whole genome shotgun (WGS) entry which is preliminary data.</text>
</comment>
<dbReference type="RefSeq" id="WP_035579094.1">
    <property type="nucleotide sequence ID" value="NZ_ARYJ01000003.1"/>
</dbReference>
<accession>A0A059FG48</accession>
<keyword evidence="1" id="KW-0812">Transmembrane</keyword>
<dbReference type="OrthoDB" id="9898625at2"/>
<proteinExistence type="predicted"/>
<dbReference type="Proteomes" id="UP000024816">
    <property type="component" value="Unassembled WGS sequence"/>
</dbReference>
<dbReference type="EMBL" id="ARYJ01000003">
    <property type="protein sequence ID" value="KCZ89567.1"/>
    <property type="molecule type" value="Genomic_DNA"/>
</dbReference>
<keyword evidence="3" id="KW-1185">Reference proteome</keyword>
<keyword evidence="1" id="KW-0472">Membrane</keyword>
<evidence type="ECO:0000313" key="3">
    <source>
        <dbReference type="Proteomes" id="UP000024816"/>
    </source>
</evidence>
<gene>
    <name evidence="2" type="ORF">HJA_04927</name>
</gene>
<evidence type="ECO:0000256" key="1">
    <source>
        <dbReference type="SAM" id="Phobius"/>
    </source>
</evidence>
<name>A0A059FG48_9PROT</name>
<evidence type="ECO:0000313" key="2">
    <source>
        <dbReference type="EMBL" id="KCZ89567.1"/>
    </source>
</evidence>
<sequence length="71" mass="7895">MLDFLWKNAVFNLVYGPLILGVAILLSIEDRTIALFLGVPLIAASLLTITIRVYLRRRARKSDPLAPDDTA</sequence>
<organism evidence="2 3">
    <name type="scientific">Hyphomonas jannaschiana VP2</name>
    <dbReference type="NCBI Taxonomy" id="1280952"/>
    <lineage>
        <taxon>Bacteria</taxon>
        <taxon>Pseudomonadati</taxon>
        <taxon>Pseudomonadota</taxon>
        <taxon>Alphaproteobacteria</taxon>
        <taxon>Hyphomonadales</taxon>
        <taxon>Hyphomonadaceae</taxon>
        <taxon>Hyphomonas</taxon>
    </lineage>
</organism>
<keyword evidence="1" id="KW-1133">Transmembrane helix</keyword>
<dbReference type="AlphaFoldDB" id="A0A059FG48"/>
<dbReference type="STRING" id="1280952.HJA_04927"/>
<feature type="transmembrane region" description="Helical" evidence="1">
    <location>
        <begin position="9"/>
        <end position="28"/>
    </location>
</feature>
<protein>
    <submittedName>
        <fullName evidence="2">Uncharacterized protein</fullName>
    </submittedName>
</protein>